<keyword evidence="2" id="KW-0732">Signal</keyword>
<feature type="chain" id="PRO_5041961664" description="JAB domain-containing protein" evidence="2">
    <location>
        <begin position="22"/>
        <end position="227"/>
    </location>
</feature>
<dbReference type="EMBL" id="BSEH01000250">
    <property type="protein sequence ID" value="GLJ58039.1"/>
    <property type="molecule type" value="Genomic_DNA"/>
</dbReference>
<comment type="caution">
    <text evidence="3">The sequence shown here is derived from an EMBL/GenBank/DDBJ whole genome shotgun (WGS) entry which is preliminary data.</text>
</comment>
<evidence type="ECO:0000313" key="3">
    <source>
        <dbReference type="EMBL" id="GLJ58039.1"/>
    </source>
</evidence>
<proteinExistence type="predicted"/>
<evidence type="ECO:0000313" key="4">
    <source>
        <dbReference type="Proteomes" id="UP001234787"/>
    </source>
</evidence>
<dbReference type="Proteomes" id="UP001234787">
    <property type="component" value="Unassembled WGS sequence"/>
</dbReference>
<protein>
    <recommendedName>
        <fullName evidence="5">JAB domain-containing protein</fullName>
    </recommendedName>
</protein>
<evidence type="ECO:0000256" key="1">
    <source>
        <dbReference type="SAM" id="Phobius"/>
    </source>
</evidence>
<gene>
    <name evidence="3" type="ORF">SUGI_1408430</name>
</gene>
<evidence type="ECO:0008006" key="5">
    <source>
        <dbReference type="Google" id="ProtNLM"/>
    </source>
</evidence>
<evidence type="ECO:0000256" key="2">
    <source>
        <dbReference type="SAM" id="SignalP"/>
    </source>
</evidence>
<keyword evidence="1" id="KW-0472">Membrane</keyword>
<feature type="transmembrane region" description="Helical" evidence="1">
    <location>
        <begin position="200"/>
        <end position="226"/>
    </location>
</feature>
<dbReference type="AlphaFoldDB" id="A0AAD3NQL8"/>
<sequence length="227" mass="24890">MAGRALFSVVAALCILNIAFAGNTNAPKITDILTDRDVQEALGTAWKESFLQNPNSYQVRGGWIYADSNYPDAHKYIVVQQASKDRSPQGADGDIDLDNPEKDVVLSSDDYKLVADFHTHPFAGKTQQRADSDDIKRAYERGVPGIVVSCSGVFYYGPERRASLNLLVKLTMAKRMSNSAITNISPKANATHKSNPTACYAVLSLNTVIIALLYVYYICIFMLSAVL</sequence>
<accession>A0AAD3NQL8</accession>
<keyword evidence="1" id="KW-0812">Transmembrane</keyword>
<reference evidence="3" key="1">
    <citation type="submission" date="2022-12" db="EMBL/GenBank/DDBJ databases">
        <title>Chromosome-Level Genome Assembly of Japanese Cedar (Cryptomeriajaponica D. Don).</title>
        <authorList>
            <person name="Fujino T."/>
            <person name="Yamaguchi K."/>
            <person name="Yokoyama T."/>
            <person name="Hamanaka T."/>
            <person name="Harazono Y."/>
            <person name="Kamada H."/>
            <person name="Kobayashi W."/>
            <person name="Ujino-Ihara T."/>
            <person name="Uchiyama K."/>
            <person name="Matsumoto A."/>
            <person name="Izuno A."/>
            <person name="Tsumura Y."/>
            <person name="Toyoda A."/>
            <person name="Shigenobu S."/>
            <person name="Moriguchi Y."/>
            <person name="Ueno S."/>
            <person name="Kasahara M."/>
        </authorList>
    </citation>
    <scope>NUCLEOTIDE SEQUENCE</scope>
</reference>
<name>A0AAD3NQL8_CRYJA</name>
<organism evidence="3 4">
    <name type="scientific">Cryptomeria japonica</name>
    <name type="common">Japanese cedar</name>
    <name type="synonym">Cupressus japonica</name>
    <dbReference type="NCBI Taxonomy" id="3369"/>
    <lineage>
        <taxon>Eukaryota</taxon>
        <taxon>Viridiplantae</taxon>
        <taxon>Streptophyta</taxon>
        <taxon>Embryophyta</taxon>
        <taxon>Tracheophyta</taxon>
        <taxon>Spermatophyta</taxon>
        <taxon>Pinopsida</taxon>
        <taxon>Pinidae</taxon>
        <taxon>Conifers II</taxon>
        <taxon>Cupressales</taxon>
        <taxon>Cupressaceae</taxon>
        <taxon>Cryptomeria</taxon>
    </lineage>
</organism>
<feature type="signal peptide" evidence="2">
    <location>
        <begin position="1"/>
        <end position="21"/>
    </location>
</feature>
<keyword evidence="1" id="KW-1133">Transmembrane helix</keyword>
<keyword evidence="4" id="KW-1185">Reference proteome</keyword>